<dbReference type="NCBIfam" id="NF038128">
    <property type="entry name" value="choice_anch_J"/>
    <property type="match status" value="1"/>
</dbReference>
<sequence length="81" mass="8395">MSASFTAPTNGWTLYTVNLGGTGAATTGRFAIQYAGAADTMNYIGIDTLTVRTGDVPEPATALILASGLIGMAAARRRRRT</sequence>
<evidence type="ECO:0000313" key="3">
    <source>
        <dbReference type="Proteomes" id="UP000297258"/>
    </source>
</evidence>
<name>A0A4Y9T3A9_9BURK</name>
<dbReference type="Proteomes" id="UP000297258">
    <property type="component" value="Unassembled WGS sequence"/>
</dbReference>
<dbReference type="Pfam" id="PF07589">
    <property type="entry name" value="PEP-CTERM"/>
    <property type="match status" value="1"/>
</dbReference>
<dbReference type="NCBIfam" id="TIGR02595">
    <property type="entry name" value="PEP_CTERM"/>
    <property type="match status" value="1"/>
</dbReference>
<evidence type="ECO:0000313" key="2">
    <source>
        <dbReference type="EMBL" id="TFW34564.1"/>
    </source>
</evidence>
<accession>A0A4Y9T3A9</accession>
<dbReference type="AlphaFoldDB" id="A0A4Y9T3A9"/>
<dbReference type="InterPro" id="IPR013424">
    <property type="entry name" value="Ice-binding_C"/>
</dbReference>
<reference evidence="2 3" key="1">
    <citation type="submission" date="2019-03" db="EMBL/GenBank/DDBJ databases">
        <title>Draft genome of Massilia hortus sp. nov., a novel bacterial species of the Oxalobacteraceae family.</title>
        <authorList>
            <person name="Peta V."/>
            <person name="Raths R."/>
            <person name="Bucking H."/>
        </authorList>
    </citation>
    <scope>NUCLEOTIDE SEQUENCE [LARGE SCALE GENOMIC DNA]</scope>
    <source>
        <strain evidence="2 3">ONC3</strain>
    </source>
</reference>
<protein>
    <submittedName>
        <fullName evidence="2">PEP-CTERM sorting domain-containing protein</fullName>
    </submittedName>
</protein>
<dbReference type="EMBL" id="SPUM01000024">
    <property type="protein sequence ID" value="TFW34564.1"/>
    <property type="molecule type" value="Genomic_DNA"/>
</dbReference>
<dbReference type="OrthoDB" id="8781670at2"/>
<comment type="caution">
    <text evidence="2">The sequence shown here is derived from an EMBL/GenBank/DDBJ whole genome shotgun (WGS) entry which is preliminary data.</text>
</comment>
<keyword evidence="3" id="KW-1185">Reference proteome</keyword>
<gene>
    <name evidence="2" type="ORF">E4O92_03780</name>
</gene>
<feature type="domain" description="Ice-binding protein C-terminal" evidence="1">
    <location>
        <begin position="55"/>
        <end position="78"/>
    </location>
</feature>
<proteinExistence type="predicted"/>
<evidence type="ECO:0000259" key="1">
    <source>
        <dbReference type="Pfam" id="PF07589"/>
    </source>
</evidence>
<organism evidence="2 3">
    <name type="scientific">Massilia horti</name>
    <dbReference type="NCBI Taxonomy" id="2562153"/>
    <lineage>
        <taxon>Bacteria</taxon>
        <taxon>Pseudomonadati</taxon>
        <taxon>Pseudomonadota</taxon>
        <taxon>Betaproteobacteria</taxon>
        <taxon>Burkholderiales</taxon>
        <taxon>Oxalobacteraceae</taxon>
        <taxon>Telluria group</taxon>
        <taxon>Massilia</taxon>
    </lineage>
</organism>